<dbReference type="EMBL" id="LR796266">
    <property type="protein sequence ID" value="CAB4132515.1"/>
    <property type="molecule type" value="Genomic_DNA"/>
</dbReference>
<gene>
    <name evidence="1" type="ORF">UFOVP253_29</name>
</gene>
<sequence>MKTICKIENCDKPVAGRGWCKLHWQRWSRTGDPNKVRQEFHGMGTRSKGAKLNPEYTAWCAMKSRCYNPNNNRYYRYGGRGIKVCERWEHSFKNFLADMGLKPTPSHTVERLSSDLDYSPENCVWATRIEQANNKSSNHLLTLNGETHTVIEWSRKTGINVKTIYTRLNRGFTDKQALTLSLRQRR</sequence>
<name>A0A6J5LEP6_9CAUD</name>
<organism evidence="1">
    <name type="scientific">uncultured Caudovirales phage</name>
    <dbReference type="NCBI Taxonomy" id="2100421"/>
    <lineage>
        <taxon>Viruses</taxon>
        <taxon>Duplodnaviria</taxon>
        <taxon>Heunggongvirae</taxon>
        <taxon>Uroviricota</taxon>
        <taxon>Caudoviricetes</taxon>
        <taxon>Peduoviridae</taxon>
        <taxon>Maltschvirus</taxon>
        <taxon>Maltschvirus maltsch</taxon>
    </lineage>
</organism>
<accession>A0A6J5LEP6</accession>
<proteinExistence type="predicted"/>
<reference evidence="1" key="1">
    <citation type="submission" date="2020-04" db="EMBL/GenBank/DDBJ databases">
        <authorList>
            <person name="Chiriac C."/>
            <person name="Salcher M."/>
            <person name="Ghai R."/>
            <person name="Kavagutti S V."/>
        </authorList>
    </citation>
    <scope>NUCLEOTIDE SEQUENCE</scope>
</reference>
<evidence type="ECO:0000313" key="1">
    <source>
        <dbReference type="EMBL" id="CAB4132515.1"/>
    </source>
</evidence>
<evidence type="ECO:0008006" key="2">
    <source>
        <dbReference type="Google" id="ProtNLM"/>
    </source>
</evidence>
<protein>
    <recommendedName>
        <fullName evidence="2">HNH endonuclease</fullName>
    </recommendedName>
</protein>